<dbReference type="OrthoDB" id="10262323at2759"/>
<keyword evidence="2" id="KW-1185">Reference proteome</keyword>
<dbReference type="AlphaFoldDB" id="A0A0H1BA40"/>
<reference evidence="2" key="1">
    <citation type="journal article" date="2015" name="PLoS Genet.">
        <title>The dynamic genome and transcriptome of the human fungal pathogen Blastomyces and close relative Emmonsia.</title>
        <authorList>
            <person name="Munoz J.F."/>
            <person name="Gauthier G.M."/>
            <person name="Desjardins C.A."/>
            <person name="Gallo J.E."/>
            <person name="Holder J."/>
            <person name="Sullivan T.D."/>
            <person name="Marty A.J."/>
            <person name="Carmen J.C."/>
            <person name="Chen Z."/>
            <person name="Ding L."/>
            <person name="Gujja S."/>
            <person name="Magrini V."/>
            <person name="Misas E."/>
            <person name="Mitreva M."/>
            <person name="Priest M."/>
            <person name="Saif S."/>
            <person name="Whiston E.A."/>
            <person name="Young S."/>
            <person name="Zeng Q."/>
            <person name="Goldman W.E."/>
            <person name="Mardis E.R."/>
            <person name="Taylor J.W."/>
            <person name="McEwen J.G."/>
            <person name="Clay O.K."/>
            <person name="Klein B.S."/>
            <person name="Cuomo C.A."/>
        </authorList>
    </citation>
    <scope>NUCLEOTIDE SEQUENCE [LARGE SCALE GENOMIC DNA]</scope>
    <source>
        <strain evidence="2">UAMH 139</strain>
    </source>
</reference>
<comment type="caution">
    <text evidence="1">The sequence shown here is derived from an EMBL/GenBank/DDBJ whole genome shotgun (WGS) entry which is preliminary data.</text>
</comment>
<sequence length="87" mass="9710">MGLEVPRLIERLRESFGNAGAEDGKKALTQRTGWTLTWDVRRSRIEVQEGEGGAKWTHKVGELPPNVQEIIARGGLEKWVKNAIAES</sequence>
<evidence type="ECO:0000313" key="1">
    <source>
        <dbReference type="EMBL" id="KLJ08270.1"/>
    </source>
</evidence>
<gene>
    <name evidence="1" type="ORF">EMPG_16296</name>
</gene>
<protein>
    <submittedName>
        <fullName evidence="1">Homoaconitate hydratase</fullName>
    </submittedName>
</protein>
<accession>A0A0H1BA40</accession>
<dbReference type="STRING" id="2060906.A0A0H1BA40"/>
<name>A0A0H1BA40_9EURO</name>
<dbReference type="EMBL" id="LDEV01002632">
    <property type="protein sequence ID" value="KLJ08270.1"/>
    <property type="molecule type" value="Genomic_DNA"/>
</dbReference>
<dbReference type="Proteomes" id="UP000053573">
    <property type="component" value="Unassembled WGS sequence"/>
</dbReference>
<evidence type="ECO:0000313" key="2">
    <source>
        <dbReference type="Proteomes" id="UP000053573"/>
    </source>
</evidence>
<organism evidence="1 2">
    <name type="scientific">Blastomyces silverae</name>
    <dbReference type="NCBI Taxonomy" id="2060906"/>
    <lineage>
        <taxon>Eukaryota</taxon>
        <taxon>Fungi</taxon>
        <taxon>Dikarya</taxon>
        <taxon>Ascomycota</taxon>
        <taxon>Pezizomycotina</taxon>
        <taxon>Eurotiomycetes</taxon>
        <taxon>Eurotiomycetidae</taxon>
        <taxon>Onygenales</taxon>
        <taxon>Ajellomycetaceae</taxon>
        <taxon>Blastomyces</taxon>
    </lineage>
</organism>
<proteinExistence type="predicted"/>